<feature type="region of interest" description="Disordered" evidence="3">
    <location>
        <begin position="1265"/>
        <end position="1336"/>
    </location>
</feature>
<dbReference type="Gene3D" id="4.10.60.10">
    <property type="entry name" value="Zinc finger, CCHC-type"/>
    <property type="match status" value="1"/>
</dbReference>
<dbReference type="GO" id="GO:0003676">
    <property type="term" value="F:nucleic acid binding"/>
    <property type="evidence" value="ECO:0007669"/>
    <property type="project" value="InterPro"/>
</dbReference>
<keyword evidence="2" id="KW-0175">Coiled coil</keyword>
<feature type="region of interest" description="Disordered" evidence="3">
    <location>
        <begin position="390"/>
        <end position="725"/>
    </location>
</feature>
<dbReference type="GO" id="GO:0006397">
    <property type="term" value="P:mRNA processing"/>
    <property type="evidence" value="ECO:0007669"/>
    <property type="project" value="UniProtKB-KW"/>
</dbReference>
<name>A0A177TS72_9BASI</name>
<dbReference type="PROSITE" id="PS50158">
    <property type="entry name" value="ZF_CCHC"/>
    <property type="match status" value="1"/>
</dbReference>
<dbReference type="InterPro" id="IPR001878">
    <property type="entry name" value="Znf_CCHC"/>
</dbReference>
<evidence type="ECO:0000313" key="4">
    <source>
        <dbReference type="EMBL" id="KAE8259791.1"/>
    </source>
</evidence>
<comment type="caution">
    <text evidence="4">The sequence shown here is derived from an EMBL/GenBank/DDBJ whole genome shotgun (WGS) entry which is preliminary data.</text>
</comment>
<protein>
    <submittedName>
        <fullName evidence="4">Uncharacterized protein</fullName>
    </submittedName>
</protein>
<proteinExistence type="predicted"/>
<feature type="compositionally biased region" description="Low complexity" evidence="3">
    <location>
        <begin position="628"/>
        <end position="649"/>
    </location>
</feature>
<feature type="compositionally biased region" description="Polar residues" evidence="3">
    <location>
        <begin position="395"/>
        <end position="404"/>
    </location>
</feature>
<feature type="coiled-coil region" evidence="2">
    <location>
        <begin position="1472"/>
        <end position="1499"/>
    </location>
</feature>
<dbReference type="SUPFAM" id="SSF74924">
    <property type="entry name" value="Cap-Gly domain"/>
    <property type="match status" value="1"/>
</dbReference>
<keyword evidence="1" id="KW-0507">mRNA processing</keyword>
<feature type="compositionally biased region" description="Low complexity" evidence="3">
    <location>
        <begin position="413"/>
        <end position="439"/>
    </location>
</feature>
<feature type="region of interest" description="Disordered" evidence="3">
    <location>
        <begin position="779"/>
        <end position="812"/>
    </location>
</feature>
<evidence type="ECO:0000256" key="2">
    <source>
        <dbReference type="SAM" id="Coils"/>
    </source>
</evidence>
<dbReference type="PANTHER" id="PTHR47357">
    <property type="entry name" value="COP1-INTERACTIVE PROTEIN 1"/>
    <property type="match status" value="1"/>
</dbReference>
<gene>
    <name evidence="4" type="ORF">A4X13_0g774</name>
</gene>
<feature type="compositionally biased region" description="Polar residues" evidence="3">
    <location>
        <begin position="571"/>
        <end position="580"/>
    </location>
</feature>
<feature type="compositionally biased region" description="Low complexity" evidence="3">
    <location>
        <begin position="335"/>
        <end position="348"/>
    </location>
</feature>
<feature type="region of interest" description="Disordered" evidence="3">
    <location>
        <begin position="169"/>
        <end position="376"/>
    </location>
</feature>
<feature type="compositionally biased region" description="Low complexity" evidence="3">
    <location>
        <begin position="237"/>
        <end position="247"/>
    </location>
</feature>
<feature type="compositionally biased region" description="Low complexity" evidence="3">
    <location>
        <begin position="554"/>
        <end position="563"/>
    </location>
</feature>
<dbReference type="GO" id="GO:0005856">
    <property type="term" value="C:cytoskeleton"/>
    <property type="evidence" value="ECO:0007669"/>
    <property type="project" value="TreeGrafter"/>
</dbReference>
<dbReference type="InterPro" id="IPR036875">
    <property type="entry name" value="Znf_CCHC_sf"/>
</dbReference>
<reference evidence="4" key="2">
    <citation type="journal article" date="2019" name="IMA Fungus">
        <title>Genome sequencing and comparison of five Tilletia species to identify candidate genes for the detection of regulated species infecting wheat.</title>
        <authorList>
            <person name="Nguyen H.D.T."/>
            <person name="Sultana T."/>
            <person name="Kesanakurti P."/>
            <person name="Hambleton S."/>
        </authorList>
    </citation>
    <scope>NUCLEOTIDE SEQUENCE</scope>
    <source>
        <strain evidence="4">DAOMC 236416</strain>
    </source>
</reference>
<evidence type="ECO:0000256" key="1">
    <source>
        <dbReference type="ARBA" id="ARBA00022664"/>
    </source>
</evidence>
<dbReference type="Gene3D" id="2.30.30.190">
    <property type="entry name" value="CAP Gly-rich-like domain"/>
    <property type="match status" value="1"/>
</dbReference>
<evidence type="ECO:0000256" key="3">
    <source>
        <dbReference type="SAM" id="MobiDB-lite"/>
    </source>
</evidence>
<dbReference type="PROSITE" id="PS50245">
    <property type="entry name" value="CAP_GLY_2"/>
    <property type="match status" value="1"/>
</dbReference>
<dbReference type="GO" id="GO:0005200">
    <property type="term" value="F:structural constituent of cytoskeleton"/>
    <property type="evidence" value="ECO:0007669"/>
    <property type="project" value="TreeGrafter"/>
</dbReference>
<dbReference type="SUPFAM" id="SSF57756">
    <property type="entry name" value="Retrovirus zinc finger-like domains"/>
    <property type="match status" value="1"/>
</dbReference>
<dbReference type="InterPro" id="IPR036859">
    <property type="entry name" value="CAP-Gly_dom_sf"/>
</dbReference>
<feature type="compositionally biased region" description="Basic and acidic residues" evidence="3">
    <location>
        <begin position="1118"/>
        <end position="1131"/>
    </location>
</feature>
<feature type="compositionally biased region" description="Low complexity" evidence="3">
    <location>
        <begin position="479"/>
        <end position="501"/>
    </location>
</feature>
<feature type="compositionally biased region" description="Low complexity" evidence="3">
    <location>
        <begin position="1"/>
        <end position="29"/>
    </location>
</feature>
<feature type="coiled-coil region" evidence="2">
    <location>
        <begin position="1349"/>
        <end position="1446"/>
    </location>
</feature>
<feature type="compositionally biased region" description="Basic and acidic residues" evidence="3">
    <location>
        <begin position="958"/>
        <end position="967"/>
    </location>
</feature>
<dbReference type="SMART" id="SM01052">
    <property type="entry name" value="CAP_GLY"/>
    <property type="match status" value="1"/>
</dbReference>
<feature type="compositionally biased region" description="Polar residues" evidence="3">
    <location>
        <begin position="1310"/>
        <end position="1322"/>
    </location>
</feature>
<sequence length="1666" mass="178435">MSQRPSLGSSTSSSPGTAAAPGTTTRLGRPALAPRKSLIALRQSAANSSPSPTSPGFATPPLPSLPSANFASSAITPKRPSLSHAATQSLDIGDLVSVELPGGSRLTGVLRHLGPVHFKEGNYAGLELVGDSFGKGKNNGEVQGRQYFATQPNNGMFCPASKVIKLSQGPATDAVARPESALSHSRSQSRSASRMSETERPASRISNSTGPTSSNAYTPVRSNIRARSNTANSYHQSESSSRPSSRVSVHHERTTSDTGAAHATITTPGHHLTRGGSVSSSSAGVPGKLRTPSATSTPGSKLPFSGRKSFGFGAGATPASRGSTPAVPPVPRPPSVSQKSRASSRASSTLEDDQAEADSERRAKTSAEAAARAERMISVGSRAHRFLGLRARDLNGQQQQQTSAGKEADEVFGGSTAKSRAATTSTAPSSSGAGRTSPTKGRPSSPLKATLLGRPSLGGSNNTPTAPAGGLEALRKARASLPNSASALPTSSSSGSLNQTPRPAKGRQSLFSYNSSSSSSQSAETGSTNAMPPPPSPSKLGGLARSSLAAQNASPTRSSSRGSHASESERPTSAASNDGSRSGALKLGPRSAFGAGAGPHTPVKGASGGGGSSSLMSPPVARTSLRPSLGSHSSTTSSSYVSAVDDASGNAGPGGVVDSPGPGDTSLVRRHRLLEEMDLTPKRPGQSTAQTAAGGGETSRSNSRLSVVDSRAASAQPSSPGPEFVAQASVPLSLYEEAQQELERLTGSLAEAERKATAERAVRTEEDRVLRAALDSERARVKEDKEEWEEERRLLRADEERRKRDAENREKELKESIAKLKRDLDTFKDLPREIEALKAELGERDRLADELKKTIEERDQGKAEESGKVKIMEAEMKSAEEKMKRIEAEHKSEVEGLQKEVDDLKAAGTEMLQLFDTRVQELRDELREEIETDYREDMRKTLRDLAAVEAERDALVHKREAEAEERTLANGRGGSTAGMAPTAITIENESLREQLSHLQEKVGSLEEELALANVQAETEREAVQHKGERLAEKEANLQAEIKKLKAEVERVNKGERAARQRIDDLNDVVEESKTALETERAEVERLRADLLSSSGNGLNAPSSGSGAPQTPTLQDEAMQERAKRAESEKAKLEAEVDRLTRLLDGARSGKKEAVRVVEELRKSVDDKLELIEDVRRELSSVEAERTTLERKVAQGAKGGLETEGSAILVRSLRRTIDDKNKEVEMLKRTHMPLSDQLLELRKIHSEEISLKDEELRRLRTSLASVKASSRKLSDGPMERRALSPVVGQQVAHSSDSTGGGLSQMERNRPLSISSIASRTSRGSIGELSPDSRSDNHMVANQVSGLNYLVRQLTDENAKVKSQFRLLEQQSKEEVEEAKSEARVSALTLESLREDVDSLKSGDNKALDLFQLRTEFSQRTASLEKQVQDAREEITRLQASNKETDSQQKQTLDAQAKEISDLEHLIESQIYKLDEKEEMYERLHRRLDRANMYIDELRAALDSKSPGVAAMTPHRRSSDAGSQGTAKDEEDSPSQTQALRLRKTSGASGSGSSNQDTLGSRPSSSSIPSISTPSESLSSNATPTLAAAAKLSSARNFESDDDDDDEDDELENFCVLCNTRGHSVVNCTSDLVRPASVGRNFDGDDDICDDCGEKGHKLEDCPYADVF</sequence>
<feature type="region of interest" description="Disordered" evidence="3">
    <location>
        <begin position="1504"/>
        <end position="1581"/>
    </location>
</feature>
<dbReference type="EMBL" id="LWDF02000026">
    <property type="protein sequence ID" value="KAE8259791.1"/>
    <property type="molecule type" value="Genomic_DNA"/>
</dbReference>
<feature type="region of interest" description="Disordered" evidence="3">
    <location>
        <begin position="958"/>
        <end position="982"/>
    </location>
</feature>
<evidence type="ECO:0000313" key="5">
    <source>
        <dbReference type="Proteomes" id="UP000077521"/>
    </source>
</evidence>
<dbReference type="Proteomes" id="UP000077521">
    <property type="component" value="Unassembled WGS sequence"/>
</dbReference>
<dbReference type="GO" id="GO:0008270">
    <property type="term" value="F:zinc ion binding"/>
    <property type="evidence" value="ECO:0007669"/>
    <property type="project" value="InterPro"/>
</dbReference>
<feature type="compositionally biased region" description="Polar residues" evidence="3">
    <location>
        <begin position="204"/>
        <end position="236"/>
    </location>
</feature>
<dbReference type="SMART" id="SM00343">
    <property type="entry name" value="ZnF_C2HC"/>
    <property type="match status" value="2"/>
</dbReference>
<dbReference type="Pfam" id="PF01302">
    <property type="entry name" value="CAP_GLY"/>
    <property type="match status" value="1"/>
</dbReference>
<feature type="compositionally biased region" description="Polar residues" evidence="3">
    <location>
        <begin position="1091"/>
        <end position="1113"/>
    </location>
</feature>
<accession>A0A177TS72</accession>
<feature type="compositionally biased region" description="Polar residues" evidence="3">
    <location>
        <begin position="1544"/>
        <end position="1557"/>
    </location>
</feature>
<feature type="compositionally biased region" description="Low complexity" evidence="3">
    <location>
        <begin position="275"/>
        <end position="287"/>
    </location>
</feature>
<feature type="compositionally biased region" description="Low complexity" evidence="3">
    <location>
        <begin position="180"/>
        <end position="195"/>
    </location>
</feature>
<feature type="compositionally biased region" description="Low complexity" evidence="3">
    <location>
        <begin position="509"/>
        <end position="527"/>
    </location>
</feature>
<organism evidence="4 5">
    <name type="scientific">Tilletia indica</name>
    <dbReference type="NCBI Taxonomy" id="43049"/>
    <lineage>
        <taxon>Eukaryota</taxon>
        <taxon>Fungi</taxon>
        <taxon>Dikarya</taxon>
        <taxon>Basidiomycota</taxon>
        <taxon>Ustilaginomycotina</taxon>
        <taxon>Exobasidiomycetes</taxon>
        <taxon>Tilletiales</taxon>
        <taxon>Tilletiaceae</taxon>
        <taxon>Tilletia</taxon>
    </lineage>
</organism>
<feature type="region of interest" description="Disordered" evidence="3">
    <location>
        <begin position="1089"/>
        <end position="1131"/>
    </location>
</feature>
<feature type="compositionally biased region" description="Low complexity" evidence="3">
    <location>
        <begin position="1559"/>
        <end position="1578"/>
    </location>
</feature>
<feature type="compositionally biased region" description="Basic and acidic residues" evidence="3">
    <location>
        <begin position="1271"/>
        <end position="1281"/>
    </location>
</feature>
<reference evidence="4" key="1">
    <citation type="submission" date="2016-04" db="EMBL/GenBank/DDBJ databases">
        <authorList>
            <person name="Nguyen H.D."/>
            <person name="Samba Siva P."/>
            <person name="Cullis J."/>
            <person name="Levesque C.A."/>
            <person name="Hambleton S."/>
        </authorList>
    </citation>
    <scope>NUCLEOTIDE SEQUENCE</scope>
    <source>
        <strain evidence="4">DAOMC 236416</strain>
    </source>
</reference>
<dbReference type="InterPro" id="IPR000938">
    <property type="entry name" value="CAP-Gly_domain"/>
</dbReference>
<feature type="region of interest" description="Disordered" evidence="3">
    <location>
        <begin position="1"/>
        <end position="72"/>
    </location>
</feature>
<feature type="compositionally biased region" description="Basic and acidic residues" evidence="3">
    <location>
        <begin position="358"/>
        <end position="375"/>
    </location>
</feature>
<keyword evidence="5" id="KW-1185">Reference proteome</keyword>
<dbReference type="PANTHER" id="PTHR47357:SF1">
    <property type="entry name" value="SPINDLE POLE BODY COMPONENT 110"/>
    <property type="match status" value="1"/>
</dbReference>